<dbReference type="PANTHER" id="PTHR46082">
    <property type="entry name" value="ATP/GTP-BINDING PROTEIN-RELATED"/>
    <property type="match status" value="1"/>
</dbReference>
<accession>C8VQI3</accession>
<feature type="compositionally biased region" description="Polar residues" evidence="1">
    <location>
        <begin position="596"/>
        <end position="621"/>
    </location>
</feature>
<gene>
    <name evidence="3" type="ORF">ANIA_00793</name>
</gene>
<dbReference type="Pfam" id="PF01048">
    <property type="entry name" value="PNP_UDP_1"/>
    <property type="match status" value="1"/>
</dbReference>
<dbReference type="EMBL" id="BN001308">
    <property type="protein sequence ID" value="CBF88770.1"/>
    <property type="molecule type" value="Genomic_DNA"/>
</dbReference>
<feature type="region of interest" description="Disordered" evidence="1">
    <location>
        <begin position="583"/>
        <end position="621"/>
    </location>
</feature>
<dbReference type="GO" id="GO:0009116">
    <property type="term" value="P:nucleoside metabolic process"/>
    <property type="evidence" value="ECO:0007669"/>
    <property type="project" value="InterPro"/>
</dbReference>
<evidence type="ECO:0000313" key="3">
    <source>
        <dbReference type="EMBL" id="CBF88770.1"/>
    </source>
</evidence>
<dbReference type="KEGG" id="ani:ANIA_00793"/>
<dbReference type="AlphaFoldDB" id="Q5BF87"/>
<dbReference type="Gene3D" id="3.40.50.1580">
    <property type="entry name" value="Nucleoside phosphorylase domain"/>
    <property type="match status" value="1"/>
</dbReference>
<dbReference type="InterPro" id="IPR053137">
    <property type="entry name" value="NLR-like"/>
</dbReference>
<dbReference type="InterPro" id="IPR035994">
    <property type="entry name" value="Nucleoside_phosphorylase_sf"/>
</dbReference>
<dbReference type="STRING" id="227321.Q5BF87"/>
<evidence type="ECO:0000313" key="4">
    <source>
        <dbReference type="Proteomes" id="UP000000560"/>
    </source>
</evidence>
<proteinExistence type="predicted"/>
<name>Q5BF87_EMENI</name>
<evidence type="ECO:0000259" key="2">
    <source>
        <dbReference type="Pfam" id="PF01048"/>
    </source>
</evidence>
<dbReference type="GO" id="GO:0003824">
    <property type="term" value="F:catalytic activity"/>
    <property type="evidence" value="ECO:0007669"/>
    <property type="project" value="InterPro"/>
</dbReference>
<feature type="domain" description="Nucleoside phosphorylase" evidence="2">
    <location>
        <begin position="9"/>
        <end position="295"/>
    </location>
</feature>
<accession>Q5BF87</accession>
<organism evidence="3 4">
    <name type="scientific">Emericella nidulans (strain FGSC A4 / ATCC 38163 / CBS 112.46 / NRRL 194 / M139)</name>
    <name type="common">Aspergillus nidulans</name>
    <dbReference type="NCBI Taxonomy" id="227321"/>
    <lineage>
        <taxon>Eukaryota</taxon>
        <taxon>Fungi</taxon>
        <taxon>Dikarya</taxon>
        <taxon>Ascomycota</taxon>
        <taxon>Pezizomycotina</taxon>
        <taxon>Eurotiomycetes</taxon>
        <taxon>Eurotiomycetidae</taxon>
        <taxon>Eurotiales</taxon>
        <taxon>Aspergillaceae</taxon>
        <taxon>Aspergillus</taxon>
        <taxon>Aspergillus subgen. Nidulantes</taxon>
    </lineage>
</organism>
<dbReference type="GeneID" id="2876567"/>
<reference evidence="4" key="2">
    <citation type="journal article" date="2009" name="Fungal Genet. Biol.">
        <title>The 2008 update of the Aspergillus nidulans genome annotation: a community effort.</title>
        <authorList>
            <person name="Wortman J.R."/>
            <person name="Gilsenan J.M."/>
            <person name="Joardar V."/>
            <person name="Deegan J."/>
            <person name="Clutterbuck J."/>
            <person name="Andersen M.R."/>
            <person name="Archer D."/>
            <person name="Bencina M."/>
            <person name="Braus G."/>
            <person name="Coutinho P."/>
            <person name="von Dohren H."/>
            <person name="Doonan J."/>
            <person name="Driessen A.J."/>
            <person name="Durek P."/>
            <person name="Espeso E."/>
            <person name="Fekete E."/>
            <person name="Flipphi M."/>
            <person name="Estrada C.G."/>
            <person name="Geysens S."/>
            <person name="Goldman G."/>
            <person name="de Groot P.W."/>
            <person name="Hansen K."/>
            <person name="Harris S.D."/>
            <person name="Heinekamp T."/>
            <person name="Helmstaedt K."/>
            <person name="Henrissat B."/>
            <person name="Hofmann G."/>
            <person name="Homan T."/>
            <person name="Horio T."/>
            <person name="Horiuchi H."/>
            <person name="James S."/>
            <person name="Jones M."/>
            <person name="Karaffa L."/>
            <person name="Karanyi Z."/>
            <person name="Kato M."/>
            <person name="Keller N."/>
            <person name="Kelly D.E."/>
            <person name="Kiel J.A."/>
            <person name="Kim J.M."/>
            <person name="van der Klei I.J."/>
            <person name="Klis F.M."/>
            <person name="Kovalchuk A."/>
            <person name="Krasevec N."/>
            <person name="Kubicek C.P."/>
            <person name="Liu B."/>
            <person name="Maccabe A."/>
            <person name="Meyer V."/>
            <person name="Mirabito P."/>
            <person name="Miskei M."/>
            <person name="Mos M."/>
            <person name="Mullins J."/>
            <person name="Nelson D.R."/>
            <person name="Nielsen J."/>
            <person name="Oakley B.R."/>
            <person name="Osmani S.A."/>
            <person name="Pakula T."/>
            <person name="Paszewski A."/>
            <person name="Paulsen I."/>
            <person name="Pilsyk S."/>
            <person name="Pocsi I."/>
            <person name="Punt P.J."/>
            <person name="Ram A.F."/>
            <person name="Ren Q."/>
            <person name="Robellet X."/>
            <person name="Robson G."/>
            <person name="Seiboth B."/>
            <person name="van Solingen P."/>
            <person name="Specht T."/>
            <person name="Sun J."/>
            <person name="Taheri-Talesh N."/>
            <person name="Takeshita N."/>
            <person name="Ussery D."/>
            <person name="vanKuyk P.A."/>
            <person name="Visser H."/>
            <person name="van de Vondervoort P.J."/>
            <person name="de Vries R.P."/>
            <person name="Walton J."/>
            <person name="Xiang X."/>
            <person name="Xiong Y."/>
            <person name="Zeng A.P."/>
            <person name="Brandt B.W."/>
            <person name="Cornell M.J."/>
            <person name="van den Hondel C.A."/>
            <person name="Visser J."/>
            <person name="Oliver S.G."/>
            <person name="Turner G."/>
        </authorList>
    </citation>
    <scope>GENOME REANNOTATION</scope>
    <source>
        <strain evidence="4">FGSC A4 / ATCC 38163 / CBS 112.46 / NRRL 194 / M139</strain>
    </source>
</reference>
<dbReference type="InParanoid" id="Q5BF87"/>
<protein>
    <recommendedName>
        <fullName evidence="2">Nucleoside phosphorylase domain-containing protein</fullName>
    </recommendedName>
</protein>
<sequence length="722" mass="79231">MFRAQDYTVGWVSAIPVELAAAAEMLDEEHPDLPHDPNDDNIYTLGRIGYHNVVIACLPIGRYGTASAATVAIRMQAKFPSLRFGLMVGVGGGVPGTTDLRLGDVVVSQPSGEHGGVVQYDAGTATASGFIRKGFLNCPPPILLNALSKLRANHLRHRSKVMEHLSVFDSLPRFQRVNAGYDKLFTSTYTHVGGPTCDACSEDHLVVRKPRENQAVEIHYGTVASGNQVIRNGITRDRLSKELGGVLCFEMEAAGLMNGFPCLIVRGICDYCDTHKNKSWQPYAAAAAAAYVKDLLSVIPAAELVEAPTVERSLESYEPKPIHLTTHFQTAQQSGPRSVCDASHVTRLAQLAYALYSSFRGVEGPSSLVSELSDELFSLHCSLCHLAKYISILGLTSNDPDSSTSNVFKRPGVLILRCNYVLKELQGFSDNNQHQAKQKESNTVHSRSRSLPPVQWASYRNKLEQMHAEVQWCLSSVDILVDALLQSKRSPKRPEGHPKSGASEPLRLANYADGQSGHSNLISSRRQLLSAQNVLPPKPTPRGPNSHGTVFNLRSLAANIPSIAFHATKLTNINHPESIDIAGTTTTQPMDGRIFSNRTGSTKVPRKTSTSTDPPTFSASTPPEVWLSTIRLQLAEWASTAAESSQDKRSRQRYLCRALMSLNSYIGSLEDVTSRRQLREKLEQRGLMQVILEMKAVVGDLVMLEKQVEVYFDDKMDDGVVY</sequence>
<dbReference type="Proteomes" id="UP000000560">
    <property type="component" value="Chromosome VIII"/>
</dbReference>
<dbReference type="InterPro" id="IPR011989">
    <property type="entry name" value="ARM-like"/>
</dbReference>
<dbReference type="HOGENOM" id="CLU_383104_0_0_1"/>
<reference evidence="4" key="1">
    <citation type="journal article" date="2005" name="Nature">
        <title>Sequencing of Aspergillus nidulans and comparative analysis with A. fumigatus and A. oryzae.</title>
        <authorList>
            <person name="Galagan J.E."/>
            <person name="Calvo S.E."/>
            <person name="Cuomo C."/>
            <person name="Ma L.J."/>
            <person name="Wortman J.R."/>
            <person name="Batzoglou S."/>
            <person name="Lee S.I."/>
            <person name="Basturkmen M."/>
            <person name="Spevak C.C."/>
            <person name="Clutterbuck J."/>
            <person name="Kapitonov V."/>
            <person name="Jurka J."/>
            <person name="Scazzocchio C."/>
            <person name="Farman M."/>
            <person name="Butler J."/>
            <person name="Purcell S."/>
            <person name="Harris S."/>
            <person name="Braus G.H."/>
            <person name="Draht O."/>
            <person name="Busch S."/>
            <person name="D'Enfert C."/>
            <person name="Bouchier C."/>
            <person name="Goldman G.H."/>
            <person name="Bell-Pedersen D."/>
            <person name="Griffiths-Jones S."/>
            <person name="Doonan J.H."/>
            <person name="Yu J."/>
            <person name="Vienken K."/>
            <person name="Pain A."/>
            <person name="Freitag M."/>
            <person name="Selker E.U."/>
            <person name="Archer D.B."/>
            <person name="Penalva M.A."/>
            <person name="Oakley B.R."/>
            <person name="Momany M."/>
            <person name="Tanaka T."/>
            <person name="Kumagai T."/>
            <person name="Asai K."/>
            <person name="Machida M."/>
            <person name="Nierman W.C."/>
            <person name="Denning D.W."/>
            <person name="Caddick M."/>
            <person name="Hynes M."/>
            <person name="Paoletti M."/>
            <person name="Fischer R."/>
            <person name="Miller B."/>
            <person name="Dyer P."/>
            <person name="Sachs M.S."/>
            <person name="Osmani S.A."/>
            <person name="Birren B.W."/>
        </authorList>
    </citation>
    <scope>NUCLEOTIDE SEQUENCE [LARGE SCALE GENOMIC DNA]</scope>
    <source>
        <strain evidence="4">FGSC A4 / ATCC 38163 / CBS 112.46 / NRRL 194 / M139</strain>
    </source>
</reference>
<dbReference type="InterPro" id="IPR000845">
    <property type="entry name" value="Nucleoside_phosphorylase_d"/>
</dbReference>
<evidence type="ECO:0000256" key="1">
    <source>
        <dbReference type="SAM" id="MobiDB-lite"/>
    </source>
</evidence>
<dbReference type="SUPFAM" id="SSF53167">
    <property type="entry name" value="Purine and uridine phosphorylases"/>
    <property type="match status" value="1"/>
</dbReference>
<feature type="region of interest" description="Disordered" evidence="1">
    <location>
        <begin position="431"/>
        <end position="451"/>
    </location>
</feature>
<dbReference type="OrthoDB" id="1577640at2759"/>
<dbReference type="PANTHER" id="PTHR46082:SF11">
    <property type="entry name" value="AAA+ ATPASE DOMAIN-CONTAINING PROTEIN-RELATED"/>
    <property type="match status" value="1"/>
</dbReference>
<dbReference type="Gene3D" id="1.25.10.10">
    <property type="entry name" value="Leucine-rich Repeat Variant"/>
    <property type="match status" value="1"/>
</dbReference>
<dbReference type="RefSeq" id="XP_658397.1">
    <property type="nucleotide sequence ID" value="XM_653305.1"/>
</dbReference>
<keyword evidence="4" id="KW-1185">Reference proteome</keyword>
<dbReference type="eggNOG" id="ENOG502SJEW">
    <property type="taxonomic scope" value="Eukaryota"/>
</dbReference>